<gene>
    <name evidence="2" type="ORF">FHW37_101208</name>
</gene>
<dbReference type="RefSeq" id="WP_145631460.1">
    <property type="nucleotide sequence ID" value="NZ_VIWP01000001.1"/>
</dbReference>
<evidence type="ECO:0000313" key="2">
    <source>
        <dbReference type="EMBL" id="TWF58404.1"/>
    </source>
</evidence>
<feature type="domain" description="DUF4440" evidence="1">
    <location>
        <begin position="13"/>
        <end position="118"/>
    </location>
</feature>
<dbReference type="Pfam" id="PF14534">
    <property type="entry name" value="DUF4440"/>
    <property type="match status" value="1"/>
</dbReference>
<protein>
    <recommendedName>
        <fullName evidence="1">DUF4440 domain-containing protein</fullName>
    </recommendedName>
</protein>
<evidence type="ECO:0000259" key="1">
    <source>
        <dbReference type="Pfam" id="PF14534"/>
    </source>
</evidence>
<dbReference type="InterPro" id="IPR032710">
    <property type="entry name" value="NTF2-like_dom_sf"/>
</dbReference>
<dbReference type="EMBL" id="VIWP01000001">
    <property type="protein sequence ID" value="TWF58404.1"/>
    <property type="molecule type" value="Genomic_DNA"/>
</dbReference>
<dbReference type="OrthoDB" id="7845843at2"/>
<dbReference type="SUPFAM" id="SSF54427">
    <property type="entry name" value="NTF2-like"/>
    <property type="match status" value="1"/>
</dbReference>
<dbReference type="InterPro" id="IPR027843">
    <property type="entry name" value="DUF4440"/>
</dbReference>
<organism evidence="2 3">
    <name type="scientific">Neorhizobium alkalisoli</name>
    <dbReference type="NCBI Taxonomy" id="528178"/>
    <lineage>
        <taxon>Bacteria</taxon>
        <taxon>Pseudomonadati</taxon>
        <taxon>Pseudomonadota</taxon>
        <taxon>Alphaproteobacteria</taxon>
        <taxon>Hyphomicrobiales</taxon>
        <taxon>Rhizobiaceae</taxon>
        <taxon>Rhizobium/Agrobacterium group</taxon>
        <taxon>Neorhizobium</taxon>
    </lineage>
</organism>
<evidence type="ECO:0000313" key="3">
    <source>
        <dbReference type="Proteomes" id="UP000320653"/>
    </source>
</evidence>
<accession>A0A561R715</accession>
<keyword evidence="3" id="KW-1185">Reference proteome</keyword>
<dbReference type="Gene3D" id="3.10.450.50">
    <property type="match status" value="1"/>
</dbReference>
<proteinExistence type="predicted"/>
<name>A0A561R715_9HYPH</name>
<dbReference type="AlphaFoldDB" id="A0A561R715"/>
<comment type="caution">
    <text evidence="2">The sequence shown here is derived from an EMBL/GenBank/DDBJ whole genome shotgun (WGS) entry which is preliminary data.</text>
</comment>
<dbReference type="Proteomes" id="UP000320653">
    <property type="component" value="Unassembled WGS sequence"/>
</dbReference>
<sequence>MSLNKPDIDMFFALETSLHRPEIRASREVVSDLIADEFIEFGKFGRVYNKQITVEALAGETAQASASLPYVSDFSVRPLSDRVVLVTYKSIRTSADCQNNDETLRSSIWKLMAGRWQMIFHQGTPVPNQ</sequence>
<reference evidence="2 3" key="1">
    <citation type="submission" date="2019-06" db="EMBL/GenBank/DDBJ databases">
        <title>Sorghum-associated microbial communities from plants grown in Nebraska, USA.</title>
        <authorList>
            <person name="Schachtman D."/>
        </authorList>
    </citation>
    <scope>NUCLEOTIDE SEQUENCE [LARGE SCALE GENOMIC DNA]</scope>
    <source>
        <strain evidence="2 3">1225</strain>
    </source>
</reference>